<comment type="similarity">
    <text evidence="2">Belongs to the ABC transporter superfamily.</text>
</comment>
<dbReference type="Pfam" id="PF08352">
    <property type="entry name" value="oligo_HPY"/>
    <property type="match status" value="1"/>
</dbReference>
<proteinExistence type="inferred from homology"/>
<evidence type="ECO:0000256" key="1">
    <source>
        <dbReference type="ARBA" id="ARBA00004417"/>
    </source>
</evidence>
<protein>
    <submittedName>
        <fullName evidence="8">ATP-binding cassette domain-containing protein</fullName>
    </submittedName>
</protein>
<evidence type="ECO:0000256" key="6">
    <source>
        <dbReference type="SAM" id="MobiDB-lite"/>
    </source>
</evidence>
<keyword evidence="3" id="KW-0813">Transport</keyword>
<dbReference type="PANTHER" id="PTHR43776">
    <property type="entry name" value="TRANSPORT ATP-BINDING PROTEIN"/>
    <property type="match status" value="1"/>
</dbReference>
<dbReference type="InterPro" id="IPR003439">
    <property type="entry name" value="ABC_transporter-like_ATP-bd"/>
</dbReference>
<dbReference type="EMBL" id="JAAAML010000001">
    <property type="protein sequence ID" value="MCO6406933.1"/>
    <property type="molecule type" value="Genomic_DNA"/>
</dbReference>
<dbReference type="InterPro" id="IPR027417">
    <property type="entry name" value="P-loop_NTPase"/>
</dbReference>
<dbReference type="Proteomes" id="UP001320715">
    <property type="component" value="Unassembled WGS sequence"/>
</dbReference>
<evidence type="ECO:0000259" key="7">
    <source>
        <dbReference type="PROSITE" id="PS50893"/>
    </source>
</evidence>
<dbReference type="CDD" id="cd03257">
    <property type="entry name" value="ABC_NikE_OppD_transporters"/>
    <property type="match status" value="1"/>
</dbReference>
<keyword evidence="4" id="KW-0547">Nucleotide-binding</keyword>
<dbReference type="PROSITE" id="PS50893">
    <property type="entry name" value="ABC_TRANSPORTER_2"/>
    <property type="match status" value="1"/>
</dbReference>
<sequence length="339" mass="36868">MSSKPYLSLDKISKTYALGREKFGGPERFLQAVDQISLDVPRGETLGLVGESGCGKSSLARLIMQLERPSSGAIAFDGVDPAGLNATELKAARQRFQMIFQDPYASLNPRMRARAIIAEALVNFRKGNAEEINRRVEELAIQVGLSSFHLDRFPHELSGGQCQRIGIARAIALSPDLIVADEPVSALDVSIQAQILNLIVRLQEEMGLTLVFISHDLSVVSHVADRVAVMYLGRIVELGKTADLFGRPAHPYTRTLLTAVPRPMPSSRGKRSRISGELPSPLNPPSGCHFRTRCSFADARCAAEVPVLRVIGGAQQAACHHAEDIQATLNQDEIETDNA</sequence>
<dbReference type="InterPro" id="IPR013563">
    <property type="entry name" value="Oligopep_ABC_C"/>
</dbReference>
<gene>
    <name evidence="8" type="ORF">GTW23_02005</name>
</gene>
<dbReference type="RefSeq" id="WP_252914419.1">
    <property type="nucleotide sequence ID" value="NZ_JAAAML010000001.1"/>
</dbReference>
<keyword evidence="9" id="KW-1185">Reference proteome</keyword>
<dbReference type="SMART" id="SM00382">
    <property type="entry name" value="AAA"/>
    <property type="match status" value="1"/>
</dbReference>
<dbReference type="GO" id="GO:0005524">
    <property type="term" value="F:ATP binding"/>
    <property type="evidence" value="ECO:0007669"/>
    <property type="project" value="UniProtKB-KW"/>
</dbReference>
<feature type="region of interest" description="Disordered" evidence="6">
    <location>
        <begin position="261"/>
        <end position="282"/>
    </location>
</feature>
<comment type="subcellular location">
    <subcellularLocation>
        <location evidence="1">Cell inner membrane</location>
        <topology evidence="1">Peripheral membrane protein</topology>
    </subcellularLocation>
</comment>
<name>A0ABT1CLC9_9HYPH</name>
<dbReference type="InterPro" id="IPR050319">
    <property type="entry name" value="ABC_transp_ATP-bind"/>
</dbReference>
<comment type="caution">
    <text evidence="8">The sequence shown here is derived from an EMBL/GenBank/DDBJ whole genome shotgun (WGS) entry which is preliminary data.</text>
</comment>
<feature type="domain" description="ABC transporter" evidence="7">
    <location>
        <begin position="7"/>
        <end position="257"/>
    </location>
</feature>
<dbReference type="PROSITE" id="PS00211">
    <property type="entry name" value="ABC_TRANSPORTER_1"/>
    <property type="match status" value="1"/>
</dbReference>
<dbReference type="Pfam" id="PF00005">
    <property type="entry name" value="ABC_tran"/>
    <property type="match status" value="1"/>
</dbReference>
<evidence type="ECO:0000256" key="4">
    <source>
        <dbReference type="ARBA" id="ARBA00022741"/>
    </source>
</evidence>
<dbReference type="Gene3D" id="3.40.50.300">
    <property type="entry name" value="P-loop containing nucleotide triphosphate hydrolases"/>
    <property type="match status" value="1"/>
</dbReference>
<accession>A0ABT1CLC9</accession>
<evidence type="ECO:0000256" key="5">
    <source>
        <dbReference type="ARBA" id="ARBA00022840"/>
    </source>
</evidence>
<evidence type="ECO:0000313" key="8">
    <source>
        <dbReference type="EMBL" id="MCO6406933.1"/>
    </source>
</evidence>
<dbReference type="NCBIfam" id="TIGR01727">
    <property type="entry name" value="oligo_HPY"/>
    <property type="match status" value="1"/>
</dbReference>
<organism evidence="8 9">
    <name type="scientific">Hoeflea alexandrii</name>
    <dbReference type="NCBI Taxonomy" id="288436"/>
    <lineage>
        <taxon>Bacteria</taxon>
        <taxon>Pseudomonadati</taxon>
        <taxon>Pseudomonadota</taxon>
        <taxon>Alphaproteobacteria</taxon>
        <taxon>Hyphomicrobiales</taxon>
        <taxon>Rhizobiaceae</taxon>
        <taxon>Hoeflea</taxon>
    </lineage>
</organism>
<dbReference type="SUPFAM" id="SSF52540">
    <property type="entry name" value="P-loop containing nucleoside triphosphate hydrolases"/>
    <property type="match status" value="1"/>
</dbReference>
<dbReference type="PANTHER" id="PTHR43776:SF7">
    <property type="entry name" value="D,D-DIPEPTIDE TRANSPORT ATP-BINDING PROTEIN DDPF-RELATED"/>
    <property type="match status" value="1"/>
</dbReference>
<dbReference type="InterPro" id="IPR003593">
    <property type="entry name" value="AAA+_ATPase"/>
</dbReference>
<evidence type="ECO:0000256" key="3">
    <source>
        <dbReference type="ARBA" id="ARBA00022448"/>
    </source>
</evidence>
<keyword evidence="5 8" id="KW-0067">ATP-binding</keyword>
<reference evidence="8 9" key="1">
    <citation type="submission" date="2020-01" db="EMBL/GenBank/DDBJ databases">
        <title>Genomes of bacteria type strains.</title>
        <authorList>
            <person name="Chen J."/>
            <person name="Zhu S."/>
            <person name="Yang J."/>
        </authorList>
    </citation>
    <scope>NUCLEOTIDE SEQUENCE [LARGE SCALE GENOMIC DNA]</scope>
    <source>
        <strain evidence="8 9">DSM 16655</strain>
    </source>
</reference>
<evidence type="ECO:0000313" key="9">
    <source>
        <dbReference type="Proteomes" id="UP001320715"/>
    </source>
</evidence>
<evidence type="ECO:0000256" key="2">
    <source>
        <dbReference type="ARBA" id="ARBA00005417"/>
    </source>
</evidence>
<dbReference type="InterPro" id="IPR017871">
    <property type="entry name" value="ABC_transporter-like_CS"/>
</dbReference>